<dbReference type="PANTHER" id="PTHR14084:SF0">
    <property type="entry name" value="KYNURENINASE"/>
    <property type="match status" value="1"/>
</dbReference>
<dbReference type="GO" id="GO:0043420">
    <property type="term" value="P:anthranilate metabolic process"/>
    <property type="evidence" value="ECO:0007669"/>
    <property type="project" value="TreeGrafter"/>
</dbReference>
<feature type="non-terminal residue" evidence="2">
    <location>
        <position position="1"/>
    </location>
</feature>
<dbReference type="GO" id="GO:0030170">
    <property type="term" value="F:pyridoxal phosphate binding"/>
    <property type="evidence" value="ECO:0007669"/>
    <property type="project" value="InterPro"/>
</dbReference>
<evidence type="ECO:0000313" key="3">
    <source>
        <dbReference type="Proteomes" id="UP001066276"/>
    </source>
</evidence>
<keyword evidence="3" id="KW-1185">Reference proteome</keyword>
<dbReference type="EMBL" id="JANPWB010000005">
    <property type="protein sequence ID" value="KAJ1188962.1"/>
    <property type="molecule type" value="Genomic_DNA"/>
</dbReference>
<evidence type="ECO:0000313" key="2">
    <source>
        <dbReference type="EMBL" id="KAJ1188962.1"/>
    </source>
</evidence>
<dbReference type="PANTHER" id="PTHR14084">
    <property type="entry name" value="KYNURENINASE"/>
    <property type="match status" value="1"/>
</dbReference>
<dbReference type="GO" id="GO:0005737">
    <property type="term" value="C:cytoplasm"/>
    <property type="evidence" value="ECO:0007669"/>
    <property type="project" value="InterPro"/>
</dbReference>
<keyword evidence="1" id="KW-0663">Pyridoxal phosphate</keyword>
<protein>
    <submittedName>
        <fullName evidence="2">Uncharacterized protein</fullName>
    </submittedName>
</protein>
<dbReference type="GO" id="GO:0030429">
    <property type="term" value="F:kynureninase activity"/>
    <property type="evidence" value="ECO:0007669"/>
    <property type="project" value="InterPro"/>
</dbReference>
<feature type="non-terminal residue" evidence="2">
    <location>
        <position position="76"/>
    </location>
</feature>
<dbReference type="Pfam" id="PF22580">
    <property type="entry name" value="KYNU_C"/>
    <property type="match status" value="1"/>
</dbReference>
<name>A0AAV7UIT9_PLEWA</name>
<gene>
    <name evidence="2" type="ORF">NDU88_005718</name>
</gene>
<dbReference type="GO" id="GO:0009435">
    <property type="term" value="P:NAD+ biosynthetic process"/>
    <property type="evidence" value="ECO:0007669"/>
    <property type="project" value="InterPro"/>
</dbReference>
<sequence length="76" mass="8707">VFQQTTMKALRKKSVLLTGYLEYLIKLYFGEDKVHPQEASVKIITPSETEERGCQLTLSFSIPIKAVFMELEKRGV</sequence>
<dbReference type="AlphaFoldDB" id="A0AAV7UIT9"/>
<accession>A0AAV7UIT9</accession>
<proteinExistence type="predicted"/>
<evidence type="ECO:0000256" key="1">
    <source>
        <dbReference type="ARBA" id="ARBA00022898"/>
    </source>
</evidence>
<dbReference type="Gene3D" id="3.90.1150.10">
    <property type="entry name" value="Aspartate Aminotransferase, domain 1"/>
    <property type="match status" value="1"/>
</dbReference>
<organism evidence="2 3">
    <name type="scientific">Pleurodeles waltl</name>
    <name type="common">Iberian ribbed newt</name>
    <dbReference type="NCBI Taxonomy" id="8319"/>
    <lineage>
        <taxon>Eukaryota</taxon>
        <taxon>Metazoa</taxon>
        <taxon>Chordata</taxon>
        <taxon>Craniata</taxon>
        <taxon>Vertebrata</taxon>
        <taxon>Euteleostomi</taxon>
        <taxon>Amphibia</taxon>
        <taxon>Batrachia</taxon>
        <taxon>Caudata</taxon>
        <taxon>Salamandroidea</taxon>
        <taxon>Salamandridae</taxon>
        <taxon>Pleurodelinae</taxon>
        <taxon>Pleurodeles</taxon>
    </lineage>
</organism>
<dbReference type="InterPro" id="IPR010111">
    <property type="entry name" value="Kynureninase"/>
</dbReference>
<dbReference type="GO" id="GO:0019441">
    <property type="term" value="P:L-tryptophan catabolic process to kynurenine"/>
    <property type="evidence" value="ECO:0007669"/>
    <property type="project" value="TreeGrafter"/>
</dbReference>
<reference evidence="2" key="1">
    <citation type="journal article" date="2022" name="bioRxiv">
        <title>Sequencing and chromosome-scale assembly of the giantPleurodeles waltlgenome.</title>
        <authorList>
            <person name="Brown T."/>
            <person name="Elewa A."/>
            <person name="Iarovenko S."/>
            <person name="Subramanian E."/>
            <person name="Araus A.J."/>
            <person name="Petzold A."/>
            <person name="Susuki M."/>
            <person name="Suzuki K.-i.T."/>
            <person name="Hayashi T."/>
            <person name="Toyoda A."/>
            <person name="Oliveira C."/>
            <person name="Osipova E."/>
            <person name="Leigh N.D."/>
            <person name="Simon A."/>
            <person name="Yun M.H."/>
        </authorList>
    </citation>
    <scope>NUCLEOTIDE SEQUENCE</scope>
    <source>
        <strain evidence="2">20211129_DDA</strain>
        <tissue evidence="2">Liver</tissue>
    </source>
</reference>
<dbReference type="Proteomes" id="UP001066276">
    <property type="component" value="Chromosome 3_1"/>
</dbReference>
<dbReference type="InterPro" id="IPR015422">
    <property type="entry name" value="PyrdxlP-dep_Trfase_small"/>
</dbReference>
<comment type="caution">
    <text evidence="2">The sequence shown here is derived from an EMBL/GenBank/DDBJ whole genome shotgun (WGS) entry which is preliminary data.</text>
</comment>